<comment type="catalytic activity">
    <reaction evidence="1">
        <text>ATP + protein L-histidine = ADP + protein N-phospho-L-histidine.</text>
        <dbReference type="EC" id="2.7.13.3"/>
    </reaction>
</comment>
<keyword evidence="9" id="KW-0418">Kinase</keyword>
<reference evidence="16" key="1">
    <citation type="submission" date="2020-10" db="EMBL/GenBank/DDBJ databases">
        <authorList>
            <person name="Castelo-Branco R."/>
            <person name="Eusebio N."/>
            <person name="Adriana R."/>
            <person name="Vieira A."/>
            <person name="Brugerolle De Fraissinette N."/>
            <person name="Rezende De Castro R."/>
            <person name="Schneider M.P."/>
            <person name="Vasconcelos V."/>
            <person name="Leao P.N."/>
        </authorList>
    </citation>
    <scope>NUCLEOTIDE SEQUENCE</scope>
    <source>
        <strain evidence="16">LEGE 11467</strain>
    </source>
</reference>
<evidence type="ECO:0000256" key="5">
    <source>
        <dbReference type="ARBA" id="ARBA00022475"/>
    </source>
</evidence>
<evidence type="ECO:0000256" key="12">
    <source>
        <dbReference type="ARBA" id="ARBA00023136"/>
    </source>
</evidence>
<dbReference type="GO" id="GO:0000155">
    <property type="term" value="F:phosphorelay sensor kinase activity"/>
    <property type="evidence" value="ECO:0007669"/>
    <property type="project" value="InterPro"/>
</dbReference>
<dbReference type="InterPro" id="IPR036097">
    <property type="entry name" value="HisK_dim/P_sf"/>
</dbReference>
<name>A0A928VX34_9CYAN</name>
<feature type="transmembrane region" description="Helical" evidence="14">
    <location>
        <begin position="35"/>
        <end position="55"/>
    </location>
</feature>
<keyword evidence="17" id="KW-1185">Reference proteome</keyword>
<dbReference type="SMART" id="SM00387">
    <property type="entry name" value="HATPase_c"/>
    <property type="match status" value="1"/>
</dbReference>
<evidence type="ECO:0000256" key="2">
    <source>
        <dbReference type="ARBA" id="ARBA00004651"/>
    </source>
</evidence>
<evidence type="ECO:0000256" key="4">
    <source>
        <dbReference type="ARBA" id="ARBA00012438"/>
    </source>
</evidence>
<feature type="transmembrane region" description="Helical" evidence="14">
    <location>
        <begin position="113"/>
        <end position="135"/>
    </location>
</feature>
<dbReference type="SUPFAM" id="SSF55874">
    <property type="entry name" value="ATPase domain of HSP90 chaperone/DNA topoisomerase II/histidine kinase"/>
    <property type="match status" value="1"/>
</dbReference>
<evidence type="ECO:0000256" key="13">
    <source>
        <dbReference type="ARBA" id="ARBA00074306"/>
    </source>
</evidence>
<evidence type="ECO:0000256" key="9">
    <source>
        <dbReference type="ARBA" id="ARBA00022777"/>
    </source>
</evidence>
<evidence type="ECO:0000259" key="15">
    <source>
        <dbReference type="PROSITE" id="PS50109"/>
    </source>
</evidence>
<feature type="transmembrane region" description="Helical" evidence="14">
    <location>
        <begin position="6"/>
        <end position="23"/>
    </location>
</feature>
<dbReference type="Pfam" id="PF00512">
    <property type="entry name" value="HisKA"/>
    <property type="match status" value="1"/>
</dbReference>
<feature type="transmembrane region" description="Helical" evidence="14">
    <location>
        <begin position="278"/>
        <end position="298"/>
    </location>
</feature>
<dbReference type="InterPro" id="IPR036890">
    <property type="entry name" value="HATPase_C_sf"/>
</dbReference>
<comment type="subcellular location">
    <subcellularLocation>
        <location evidence="2">Cell membrane</location>
        <topology evidence="2">Multi-pass membrane protein</topology>
    </subcellularLocation>
</comment>
<dbReference type="Gene3D" id="2.10.70.100">
    <property type="match status" value="1"/>
</dbReference>
<dbReference type="EC" id="2.7.13.3" evidence="4"/>
<dbReference type="InterPro" id="IPR013655">
    <property type="entry name" value="PAS_fold_3"/>
</dbReference>
<dbReference type="InterPro" id="IPR035965">
    <property type="entry name" value="PAS-like_dom_sf"/>
</dbReference>
<feature type="transmembrane region" description="Helical" evidence="14">
    <location>
        <begin position="155"/>
        <end position="174"/>
    </location>
</feature>
<sequence>MKPLDLLRYLATVTILAAAYFGLNQSIAIWANPIVQLALVGVPASIALTIALLMGKQYCPAIFLGGFFATELQGMPVGVAIALAGSSAVCAGLGVILLDSIAFRPGLGRSRDVVWFIILGGLTSTLVGATLETVIQCGMGLETCQRWQRLFWSDWIATATAILAIVPVFLTLFASNRDLEPNPYQPMRWRRLEALSLVLLLLAVSWAIFASRTRVYLASYPLEYLPFPLLVWTGLRFGQRGTVLANLLITSIAIGGIARESGPFLLHASQDSGAVISLHIFTGAISITSLVLATAIVGRQRAEIYLQQSQRNLVNAQRIAQLGSWDLNTIDRRLRWSEEMYRILDLTRQPGLPSWERYLDLIHLDDRAMVGQCRERASTEAMAYCLDYRIFRGDGEERIVRERVEIQGHLLTGTLQDITEHKRSEELRQAKEAAVAANKAKSAFLATVTHELRTPLHAIIGYSEILEEEALELGQQQFLQDLGKIKAAGIHLLSSIGDILKISKLEAGKIELHREPFEVSTLIWEVVTTVRPLIEKNSNTLEVNCDENLGRIWADRTKIQQILLNCIGNASKFTHQGRINLKVHWQMSELETLENPKETNPQRSKSIAFVVSDTGIGMTPEQLEKVFEPFSQADSSITREYAGTGLGLTITKKLCQLMGGDIAARSQRDRGSTFTISLPVETA</sequence>
<keyword evidence="11" id="KW-0902">Two-component regulatory system</keyword>
<keyword evidence="7" id="KW-0808">Transferase</keyword>
<evidence type="ECO:0000313" key="16">
    <source>
        <dbReference type="EMBL" id="MBE9039856.1"/>
    </source>
</evidence>
<dbReference type="Pfam" id="PF05231">
    <property type="entry name" value="MASE1"/>
    <property type="match status" value="1"/>
</dbReference>
<dbReference type="Gene3D" id="3.30.565.10">
    <property type="entry name" value="Histidine kinase-like ATPase, C-terminal domain"/>
    <property type="match status" value="1"/>
</dbReference>
<dbReference type="Gene3D" id="1.10.287.130">
    <property type="match status" value="1"/>
</dbReference>
<dbReference type="PANTHER" id="PTHR43047:SF72">
    <property type="entry name" value="OSMOSENSING HISTIDINE PROTEIN KINASE SLN1"/>
    <property type="match status" value="1"/>
</dbReference>
<keyword evidence="5" id="KW-1003">Cell membrane</keyword>
<evidence type="ECO:0000256" key="11">
    <source>
        <dbReference type="ARBA" id="ARBA00023012"/>
    </source>
</evidence>
<dbReference type="InterPro" id="IPR007895">
    <property type="entry name" value="MASE1"/>
</dbReference>
<dbReference type="SMART" id="SM00388">
    <property type="entry name" value="HisKA"/>
    <property type="match status" value="1"/>
</dbReference>
<comment type="caution">
    <text evidence="16">The sequence shown here is derived from an EMBL/GenBank/DDBJ whole genome shotgun (WGS) entry which is preliminary data.</text>
</comment>
<evidence type="ECO:0000256" key="1">
    <source>
        <dbReference type="ARBA" id="ARBA00000085"/>
    </source>
</evidence>
<keyword evidence="6" id="KW-0597">Phosphoprotein</keyword>
<evidence type="ECO:0000256" key="8">
    <source>
        <dbReference type="ARBA" id="ARBA00022692"/>
    </source>
</evidence>
<dbReference type="AlphaFoldDB" id="A0A928VX34"/>
<organism evidence="16 17">
    <name type="scientific">Zarconia navalis LEGE 11467</name>
    <dbReference type="NCBI Taxonomy" id="1828826"/>
    <lineage>
        <taxon>Bacteria</taxon>
        <taxon>Bacillati</taxon>
        <taxon>Cyanobacteriota</taxon>
        <taxon>Cyanophyceae</taxon>
        <taxon>Oscillatoriophycideae</taxon>
        <taxon>Oscillatoriales</taxon>
        <taxon>Oscillatoriales incertae sedis</taxon>
        <taxon>Zarconia</taxon>
        <taxon>Zarconia navalis</taxon>
    </lineage>
</organism>
<keyword evidence="8 14" id="KW-0812">Transmembrane</keyword>
<dbReference type="FunFam" id="3.30.565.10:FF:000010">
    <property type="entry name" value="Sensor histidine kinase RcsC"/>
    <property type="match status" value="1"/>
</dbReference>
<dbReference type="InterPro" id="IPR004358">
    <property type="entry name" value="Sig_transdc_His_kin-like_C"/>
</dbReference>
<dbReference type="SUPFAM" id="SSF47384">
    <property type="entry name" value="Homodimeric domain of signal transducing histidine kinase"/>
    <property type="match status" value="1"/>
</dbReference>
<dbReference type="GO" id="GO:0005886">
    <property type="term" value="C:plasma membrane"/>
    <property type="evidence" value="ECO:0007669"/>
    <property type="project" value="UniProtKB-SubCell"/>
</dbReference>
<dbReference type="InterPro" id="IPR003661">
    <property type="entry name" value="HisK_dim/P_dom"/>
</dbReference>
<protein>
    <recommendedName>
        <fullName evidence="13">Circadian input-output histidine kinase CikA</fullName>
        <ecNumber evidence="4">2.7.13.3</ecNumber>
    </recommendedName>
</protein>
<accession>A0A928VX34</accession>
<dbReference type="CDD" id="cd16922">
    <property type="entry name" value="HATPase_EvgS-ArcB-TorS-like"/>
    <property type="match status" value="1"/>
</dbReference>
<dbReference type="InterPro" id="IPR003594">
    <property type="entry name" value="HATPase_dom"/>
</dbReference>
<proteinExistence type="inferred from homology"/>
<dbReference type="Pfam" id="PF02518">
    <property type="entry name" value="HATPase_c"/>
    <property type="match status" value="1"/>
</dbReference>
<evidence type="ECO:0000256" key="3">
    <source>
        <dbReference type="ARBA" id="ARBA00006402"/>
    </source>
</evidence>
<feature type="transmembrane region" description="Helical" evidence="14">
    <location>
        <begin position="194"/>
        <end position="211"/>
    </location>
</feature>
<dbReference type="PANTHER" id="PTHR43047">
    <property type="entry name" value="TWO-COMPONENT HISTIDINE PROTEIN KINASE"/>
    <property type="match status" value="1"/>
</dbReference>
<keyword evidence="10 14" id="KW-1133">Transmembrane helix</keyword>
<gene>
    <name evidence="16" type="ORF">IQ235_03495</name>
</gene>
<dbReference type="GO" id="GO:0009927">
    <property type="term" value="F:histidine phosphotransfer kinase activity"/>
    <property type="evidence" value="ECO:0007669"/>
    <property type="project" value="TreeGrafter"/>
</dbReference>
<dbReference type="PRINTS" id="PR00344">
    <property type="entry name" value="BCTRLSENSOR"/>
</dbReference>
<evidence type="ECO:0000256" key="10">
    <source>
        <dbReference type="ARBA" id="ARBA00022989"/>
    </source>
</evidence>
<feature type="domain" description="Histidine kinase" evidence="15">
    <location>
        <begin position="447"/>
        <end position="682"/>
    </location>
</feature>
<dbReference type="Proteomes" id="UP000621799">
    <property type="component" value="Unassembled WGS sequence"/>
</dbReference>
<dbReference type="EMBL" id="JADEXN010000037">
    <property type="protein sequence ID" value="MBE9039856.1"/>
    <property type="molecule type" value="Genomic_DNA"/>
</dbReference>
<comment type="similarity">
    <text evidence="3">In the N-terminal section; belongs to the phytochrome family.</text>
</comment>
<dbReference type="Pfam" id="PF08447">
    <property type="entry name" value="PAS_3"/>
    <property type="match status" value="1"/>
</dbReference>
<evidence type="ECO:0000256" key="6">
    <source>
        <dbReference type="ARBA" id="ARBA00022553"/>
    </source>
</evidence>
<evidence type="ECO:0000256" key="14">
    <source>
        <dbReference type="SAM" id="Phobius"/>
    </source>
</evidence>
<evidence type="ECO:0000256" key="7">
    <source>
        <dbReference type="ARBA" id="ARBA00022679"/>
    </source>
</evidence>
<dbReference type="Gene3D" id="3.30.450.20">
    <property type="entry name" value="PAS domain"/>
    <property type="match status" value="1"/>
</dbReference>
<dbReference type="CDD" id="cd00082">
    <property type="entry name" value="HisKA"/>
    <property type="match status" value="1"/>
</dbReference>
<keyword evidence="12 14" id="KW-0472">Membrane</keyword>
<feature type="transmembrane region" description="Helical" evidence="14">
    <location>
        <begin position="75"/>
        <end position="101"/>
    </location>
</feature>
<dbReference type="RefSeq" id="WP_264320116.1">
    <property type="nucleotide sequence ID" value="NZ_JADEXN010000037.1"/>
</dbReference>
<dbReference type="PROSITE" id="PS50109">
    <property type="entry name" value="HIS_KIN"/>
    <property type="match status" value="1"/>
</dbReference>
<evidence type="ECO:0000313" key="17">
    <source>
        <dbReference type="Proteomes" id="UP000621799"/>
    </source>
</evidence>
<dbReference type="SUPFAM" id="SSF55785">
    <property type="entry name" value="PYP-like sensor domain (PAS domain)"/>
    <property type="match status" value="1"/>
</dbReference>
<dbReference type="InterPro" id="IPR005467">
    <property type="entry name" value="His_kinase_dom"/>
</dbReference>